<keyword evidence="7 11" id="KW-0169">Cobalamin biosynthesis</keyword>
<evidence type="ECO:0000256" key="4">
    <source>
        <dbReference type="ARBA" id="ARBA00006263"/>
    </source>
</evidence>
<feature type="transmembrane region" description="Helical" evidence="11">
    <location>
        <begin position="149"/>
        <end position="166"/>
    </location>
</feature>
<keyword evidence="9 11" id="KW-1133">Transmembrane helix</keyword>
<dbReference type="KEGG" id="pfu:PF0296"/>
<sequence length="285" mass="32452">MDMTLPIALLIDLMFGEPPAIIHPVVGFGKVIEFFDNKYRRRSPYLDFLVGAISSLVVIGLAFILSHLPNFLPNPFNLILSIYLLKSSFAIRSLHDHVKRTITPDLEEKRRAVSMIVSRDTKSLDEPHLNSAAIESLSENINDSVIAPLFYYLIFGLPGAVVYRAVNTLDAMIGYRNEKYEYFGKFAARLDDLLNFVPARITVLLFLSLGGRKVIRYYRMAKYKINSDKPIAAMSAVLGVWLEKPNYYKFPGRRPENEDIKRALKVYWIIVVEFLLIVAIILYGG</sequence>
<feature type="transmembrane region" description="Helical" evidence="11">
    <location>
        <begin position="266"/>
        <end position="284"/>
    </location>
</feature>
<dbReference type="NCBIfam" id="TIGR00380">
    <property type="entry name" value="cobal_cbiB"/>
    <property type="match status" value="1"/>
</dbReference>
<dbReference type="HAMAP" id="MF_00024">
    <property type="entry name" value="CobD_CbiB"/>
    <property type="match status" value="1"/>
</dbReference>
<name>A0A5C0XM77_PYRFU</name>
<evidence type="ECO:0000256" key="7">
    <source>
        <dbReference type="ARBA" id="ARBA00022573"/>
    </source>
</evidence>
<evidence type="ECO:0000256" key="8">
    <source>
        <dbReference type="ARBA" id="ARBA00022692"/>
    </source>
</evidence>
<dbReference type="GeneID" id="13302093"/>
<dbReference type="GO" id="GO:0048472">
    <property type="term" value="F:threonine-phosphate decarboxylase activity"/>
    <property type="evidence" value="ECO:0007669"/>
    <property type="project" value="InterPro"/>
</dbReference>
<dbReference type="EMBL" id="CP023154">
    <property type="protein sequence ID" value="QEK78013.1"/>
    <property type="molecule type" value="Genomic_DNA"/>
</dbReference>
<reference evidence="12 13" key="1">
    <citation type="submission" date="2017-08" db="EMBL/GenBank/DDBJ databases">
        <title>Resequencing and Reannotation of the genome of Pyrococcus furiosus type strain DSM3638.</title>
        <authorList>
            <person name="Reichelt R.M."/>
            <person name="Bunk B."/>
        </authorList>
    </citation>
    <scope>NUCLEOTIDE SEQUENCE [LARGE SCALE GENOMIC DNA]</scope>
    <source>
        <strain evidence="12 13">DSM 3638</strain>
    </source>
</reference>
<evidence type="ECO:0000256" key="1">
    <source>
        <dbReference type="ARBA" id="ARBA00003384"/>
    </source>
</evidence>
<evidence type="ECO:0000256" key="2">
    <source>
        <dbReference type="ARBA" id="ARBA00004651"/>
    </source>
</evidence>
<evidence type="ECO:0000256" key="5">
    <source>
        <dbReference type="ARBA" id="ARBA00016185"/>
    </source>
</evidence>
<keyword evidence="6 11" id="KW-1003">Cell membrane</keyword>
<dbReference type="UniPathway" id="UPA00148"/>
<dbReference type="RefSeq" id="WP_011011410.1">
    <property type="nucleotide sequence ID" value="NC_003413.1"/>
</dbReference>
<proteinExistence type="inferred from homology"/>
<dbReference type="Pfam" id="PF03186">
    <property type="entry name" value="CobD_Cbib"/>
    <property type="match status" value="1"/>
</dbReference>
<dbReference type="GeneID" id="41712086"/>
<accession>A0A5C0XM77</accession>
<dbReference type="InterPro" id="IPR004485">
    <property type="entry name" value="Cobalamin_biosynth_CobD/CbiB"/>
</dbReference>
<dbReference type="OrthoDB" id="46105at2157"/>
<organism evidence="12 13">
    <name type="scientific">Pyrococcus furiosus (strain ATCC 43587 / DSM 3638 / JCM 8422 / Vc1)</name>
    <dbReference type="NCBI Taxonomy" id="186497"/>
    <lineage>
        <taxon>Archaea</taxon>
        <taxon>Methanobacteriati</taxon>
        <taxon>Methanobacteriota</taxon>
        <taxon>Thermococci</taxon>
        <taxon>Thermococcales</taxon>
        <taxon>Thermococcaceae</taxon>
        <taxon>Pyrococcus</taxon>
    </lineage>
</organism>
<comment type="function">
    <text evidence="1 11">Converts cobyric acid to cobinamide by the addition of aminopropanol on the F carboxylic group.</text>
</comment>
<evidence type="ECO:0000256" key="6">
    <source>
        <dbReference type="ARBA" id="ARBA00022475"/>
    </source>
</evidence>
<dbReference type="Proteomes" id="UP000324354">
    <property type="component" value="Chromosome"/>
</dbReference>
<keyword evidence="8 11" id="KW-0812">Transmembrane</keyword>
<dbReference type="PANTHER" id="PTHR34308">
    <property type="entry name" value="COBALAMIN BIOSYNTHESIS PROTEIN CBIB"/>
    <property type="match status" value="1"/>
</dbReference>
<gene>
    <name evidence="11" type="primary">cobD</name>
    <name evidence="12" type="ORF">PFDSM3638_01415</name>
</gene>
<dbReference type="AlphaFoldDB" id="A0A5C0XM77"/>
<evidence type="ECO:0000256" key="10">
    <source>
        <dbReference type="ARBA" id="ARBA00023136"/>
    </source>
</evidence>
<comment type="similarity">
    <text evidence="4 11">Belongs to the CobD/CbiB family.</text>
</comment>
<dbReference type="PANTHER" id="PTHR34308:SF1">
    <property type="entry name" value="COBALAMIN BIOSYNTHESIS PROTEIN CBIB"/>
    <property type="match status" value="1"/>
</dbReference>
<comment type="pathway">
    <text evidence="3 11">Cofactor biosynthesis; adenosylcobalamin biosynthesis.</text>
</comment>
<protein>
    <recommendedName>
        <fullName evidence="5 11">Probable cobalamin biosynthesis protein CobD</fullName>
    </recommendedName>
</protein>
<evidence type="ECO:0000313" key="12">
    <source>
        <dbReference type="EMBL" id="QEK78013.1"/>
    </source>
</evidence>
<evidence type="ECO:0000256" key="9">
    <source>
        <dbReference type="ARBA" id="ARBA00022989"/>
    </source>
</evidence>
<dbReference type="GO" id="GO:0005886">
    <property type="term" value="C:plasma membrane"/>
    <property type="evidence" value="ECO:0007669"/>
    <property type="project" value="UniProtKB-SubCell"/>
</dbReference>
<evidence type="ECO:0000256" key="3">
    <source>
        <dbReference type="ARBA" id="ARBA00004953"/>
    </source>
</evidence>
<comment type="subcellular location">
    <subcellularLocation>
        <location evidence="2 11">Cell membrane</location>
        <topology evidence="2 11">Multi-pass membrane protein</topology>
    </subcellularLocation>
</comment>
<dbReference type="GO" id="GO:0009236">
    <property type="term" value="P:cobalamin biosynthetic process"/>
    <property type="evidence" value="ECO:0007669"/>
    <property type="project" value="UniProtKB-UniRule"/>
</dbReference>
<keyword evidence="10 11" id="KW-0472">Membrane</keyword>
<comment type="caution">
    <text evidence="11">Lacks conserved residue(s) required for the propagation of feature annotation.</text>
</comment>
<evidence type="ECO:0000313" key="13">
    <source>
        <dbReference type="Proteomes" id="UP000324354"/>
    </source>
</evidence>
<evidence type="ECO:0000256" key="11">
    <source>
        <dbReference type="HAMAP-Rule" id="MF_00024"/>
    </source>
</evidence>
<dbReference type="GO" id="GO:0015420">
    <property type="term" value="F:ABC-type vitamin B12 transporter activity"/>
    <property type="evidence" value="ECO:0007669"/>
    <property type="project" value="UniProtKB-UniRule"/>
</dbReference>
<feature type="transmembrane region" description="Helical" evidence="11">
    <location>
        <begin position="45"/>
        <end position="65"/>
    </location>
</feature>